<dbReference type="InterPro" id="IPR023885">
    <property type="entry name" value="4Fe4S-binding_SPASM_dom"/>
</dbReference>
<keyword evidence="7" id="KW-0411">Iron-sulfur</keyword>
<reference evidence="9 10" key="1">
    <citation type="submission" date="2018-02" db="EMBL/GenBank/DDBJ databases">
        <title>Genomic Encyclopedia of Archaeal and Bacterial Type Strains, Phase II (KMG-II): from individual species to whole genera.</title>
        <authorList>
            <person name="Goeker M."/>
        </authorList>
    </citation>
    <scope>NUCLEOTIDE SEQUENCE [LARGE SCALE GENOMIC DNA]</scope>
    <source>
        <strain evidence="9 10">DSM 15099</strain>
    </source>
</reference>
<evidence type="ECO:0000313" key="10">
    <source>
        <dbReference type="Proteomes" id="UP000239863"/>
    </source>
</evidence>
<accession>A0A2S6FWB0</accession>
<dbReference type="Pfam" id="PF04055">
    <property type="entry name" value="Radical_SAM"/>
    <property type="match status" value="1"/>
</dbReference>
<keyword evidence="3" id="KW-0949">S-adenosyl-L-methionine</keyword>
<dbReference type="GO" id="GO:0016491">
    <property type="term" value="F:oxidoreductase activity"/>
    <property type="evidence" value="ECO:0007669"/>
    <property type="project" value="UniProtKB-KW"/>
</dbReference>
<dbReference type="GO" id="GO:0046872">
    <property type="term" value="F:metal ion binding"/>
    <property type="evidence" value="ECO:0007669"/>
    <property type="project" value="UniProtKB-KW"/>
</dbReference>
<dbReference type="InterPro" id="IPR013785">
    <property type="entry name" value="Aldolase_TIM"/>
</dbReference>
<gene>
    <name evidence="9" type="ORF">BD821_11345</name>
</gene>
<comment type="cofactor">
    <cofactor evidence="1">
        <name>[4Fe-4S] cluster</name>
        <dbReference type="ChEBI" id="CHEBI:49883"/>
    </cofactor>
</comment>
<dbReference type="InterPro" id="IPR007197">
    <property type="entry name" value="rSAM"/>
</dbReference>
<keyword evidence="6" id="KW-0408">Iron</keyword>
<dbReference type="SUPFAM" id="SSF102114">
    <property type="entry name" value="Radical SAM enzymes"/>
    <property type="match status" value="1"/>
</dbReference>
<dbReference type="AlphaFoldDB" id="A0A2S6FWB0"/>
<evidence type="ECO:0000256" key="4">
    <source>
        <dbReference type="ARBA" id="ARBA00022723"/>
    </source>
</evidence>
<dbReference type="InterPro" id="IPR058240">
    <property type="entry name" value="rSAM_sf"/>
</dbReference>
<evidence type="ECO:0000256" key="6">
    <source>
        <dbReference type="ARBA" id="ARBA00023004"/>
    </source>
</evidence>
<dbReference type="Proteomes" id="UP000239863">
    <property type="component" value="Unassembled WGS sequence"/>
</dbReference>
<evidence type="ECO:0000256" key="7">
    <source>
        <dbReference type="ARBA" id="ARBA00023014"/>
    </source>
</evidence>
<evidence type="ECO:0000256" key="5">
    <source>
        <dbReference type="ARBA" id="ARBA00023002"/>
    </source>
</evidence>
<evidence type="ECO:0000256" key="3">
    <source>
        <dbReference type="ARBA" id="ARBA00022691"/>
    </source>
</evidence>
<dbReference type="InterPro" id="IPR050377">
    <property type="entry name" value="Radical_SAM_PqqE_MftC-like"/>
</dbReference>
<organism evidence="9 10">
    <name type="scientific">Clostridium algidicarnis DSM 15099</name>
    <dbReference type="NCBI Taxonomy" id="1121295"/>
    <lineage>
        <taxon>Bacteria</taxon>
        <taxon>Bacillati</taxon>
        <taxon>Bacillota</taxon>
        <taxon>Clostridia</taxon>
        <taxon>Eubacteriales</taxon>
        <taxon>Clostridiaceae</taxon>
        <taxon>Clostridium</taxon>
    </lineage>
</organism>
<protein>
    <submittedName>
        <fullName evidence="9">Radical SAM protein with 4Fe4S-binding SPASM domain</fullName>
    </submittedName>
</protein>
<dbReference type="InterPro" id="IPR000385">
    <property type="entry name" value="MoaA_NifB_PqqE_Fe-S-bd_CS"/>
</dbReference>
<dbReference type="SFLD" id="SFLDS00029">
    <property type="entry name" value="Radical_SAM"/>
    <property type="match status" value="1"/>
</dbReference>
<comment type="caution">
    <text evidence="9">The sequence shown here is derived from an EMBL/GenBank/DDBJ whole genome shotgun (WGS) entry which is preliminary data.</text>
</comment>
<dbReference type="NCBIfam" id="TIGR04085">
    <property type="entry name" value="rSAM_more_4Fe4S"/>
    <property type="match status" value="1"/>
</dbReference>
<evidence type="ECO:0000256" key="2">
    <source>
        <dbReference type="ARBA" id="ARBA00022485"/>
    </source>
</evidence>
<dbReference type="PROSITE" id="PS51918">
    <property type="entry name" value="RADICAL_SAM"/>
    <property type="match status" value="1"/>
</dbReference>
<dbReference type="Gene3D" id="3.20.20.70">
    <property type="entry name" value="Aldolase class I"/>
    <property type="match status" value="2"/>
</dbReference>
<dbReference type="PANTHER" id="PTHR11228:SF7">
    <property type="entry name" value="PQQA PEPTIDE CYCLASE"/>
    <property type="match status" value="1"/>
</dbReference>
<keyword evidence="4" id="KW-0479">Metal-binding</keyword>
<proteinExistence type="predicted"/>
<dbReference type="Pfam" id="PF13186">
    <property type="entry name" value="SPASM"/>
    <property type="match status" value="1"/>
</dbReference>
<name>A0A2S6FWB0_9CLOT</name>
<dbReference type="PANTHER" id="PTHR11228">
    <property type="entry name" value="RADICAL SAM DOMAIN PROTEIN"/>
    <property type="match status" value="1"/>
</dbReference>
<evidence type="ECO:0000256" key="1">
    <source>
        <dbReference type="ARBA" id="ARBA00001966"/>
    </source>
</evidence>
<sequence>MDRSRELIFTSNNKNVLVYNYHLNKACIISIGTYKNIFESDYSIDNLISNGIIDDLSISLLIKNGVLFNNYHEYHRLSYAERLSNRKVEVSLDEVYLHLTQRCNLRCDYCYNKKNLNDTDFLTTDDILMIGEKLKKIDVKKITFTGGEALLRDDLEYITYKFKKMGFKLVLLTNGTKLLKNVKVLDNVDSVIVSLDTLRQSSNQRIGLNIESLTKDLSNIAINYSNKIYIRSVVSSINEHIWKEVERFSIDNGFKFISNIFIPNNISEVDFMPKIDMIEVDENLLNFSGNICGGCYKEISIDCKGYIYPCQALLNDKFKIVNIFDENWYNLLKESKITEEFKKRNVNNIEGCKDCEYKYLCGGGCRAIAFNVYDSLDAKAECICDYHKQIVKKKLEGLLNIYG</sequence>
<dbReference type="CDD" id="cd01335">
    <property type="entry name" value="Radical_SAM"/>
    <property type="match status" value="1"/>
</dbReference>
<dbReference type="GO" id="GO:0051539">
    <property type="term" value="F:4 iron, 4 sulfur cluster binding"/>
    <property type="evidence" value="ECO:0007669"/>
    <property type="project" value="UniProtKB-KW"/>
</dbReference>
<keyword evidence="2" id="KW-0004">4Fe-4S</keyword>
<dbReference type="EMBL" id="PTIS01000013">
    <property type="protein sequence ID" value="PPK47824.1"/>
    <property type="molecule type" value="Genomic_DNA"/>
</dbReference>
<dbReference type="SFLD" id="SFLDG01067">
    <property type="entry name" value="SPASM/twitch_domain_containing"/>
    <property type="match status" value="1"/>
</dbReference>
<feature type="domain" description="Radical SAM core" evidence="8">
    <location>
        <begin position="89"/>
        <end position="302"/>
    </location>
</feature>
<dbReference type="PROSITE" id="PS01305">
    <property type="entry name" value="MOAA_NIFB_PQQE"/>
    <property type="match status" value="1"/>
</dbReference>
<evidence type="ECO:0000259" key="8">
    <source>
        <dbReference type="PROSITE" id="PS51918"/>
    </source>
</evidence>
<evidence type="ECO:0000313" key="9">
    <source>
        <dbReference type="EMBL" id="PPK47824.1"/>
    </source>
</evidence>
<dbReference type="RefSeq" id="WP_169994102.1">
    <property type="nucleotide sequence ID" value="NZ_PTIS01000013.1"/>
</dbReference>
<keyword evidence="5" id="KW-0560">Oxidoreductase</keyword>